<feature type="region of interest" description="Disordered" evidence="1">
    <location>
        <begin position="1"/>
        <end position="28"/>
    </location>
</feature>
<evidence type="ECO:0008006" key="4">
    <source>
        <dbReference type="Google" id="ProtNLM"/>
    </source>
</evidence>
<sequence length="458" mass="49360">MPGTPNRTGSCRSWDEVASKRTKRAGTPGVFVKKVRERCEKEERIGKVAGREGRRGTMAGKRKAEGIALLSVYAGSDDEDDAASEYSEEESPRGNEPDVGVKSAVDISVADSIPAASAPSVRSLVAPVSLGIVDYAHDEAAASPEAEEVVESASSGVPLDTEHLVETGSVPASLNGVLAATPGKSTTPKMNVADTVQSVEAGSTRADKNGESREDEEEQASVTADYDVLDNFLPPPPPPAYSEELQSKFTKYLALKKTGRSLNEQLRNTKGYRNPDFLQHAVKYHEIDQIGSCFRKDVFDPRGSDPADYHDALAQEQRREVERKEQERKQVQSQRVEFVRSGIQAAVGVVKPTLPLMQKLVTVTAGAETVKGLDGRASKKSKWDKVEPEGRSAQAIAVDAIAAAHVHASLLSVSTHAGAGYASFAHQRRREAEEKHRAAEKSSLTSSSKVERKTDGRS</sequence>
<feature type="compositionally biased region" description="Basic and acidic residues" evidence="1">
    <location>
        <begin position="449"/>
        <end position="458"/>
    </location>
</feature>
<comment type="caution">
    <text evidence="2">The sequence shown here is derived from an EMBL/GenBank/DDBJ whole genome shotgun (WGS) entry which is preliminary data.</text>
</comment>
<dbReference type="Pfam" id="PF07818">
    <property type="entry name" value="HCNGP"/>
    <property type="match status" value="1"/>
</dbReference>
<dbReference type="PANTHER" id="PTHR13464">
    <property type="entry name" value="TRANSCRIPTIONAL REGULATOR PROTEIN HCNGP"/>
    <property type="match status" value="1"/>
</dbReference>
<evidence type="ECO:0000256" key="1">
    <source>
        <dbReference type="SAM" id="MobiDB-lite"/>
    </source>
</evidence>
<dbReference type="EMBL" id="JBHFFA010000003">
    <property type="protein sequence ID" value="KAL2636450.1"/>
    <property type="molecule type" value="Genomic_DNA"/>
</dbReference>
<evidence type="ECO:0000313" key="3">
    <source>
        <dbReference type="Proteomes" id="UP001605036"/>
    </source>
</evidence>
<name>A0ABD1Z0I1_9MARC</name>
<reference evidence="2 3" key="1">
    <citation type="submission" date="2024-09" db="EMBL/GenBank/DDBJ databases">
        <title>Chromosome-scale assembly of Riccia fluitans.</title>
        <authorList>
            <person name="Paukszto L."/>
            <person name="Sawicki J."/>
            <person name="Karawczyk K."/>
            <person name="Piernik-Szablinska J."/>
            <person name="Szczecinska M."/>
            <person name="Mazdziarz M."/>
        </authorList>
    </citation>
    <scope>NUCLEOTIDE SEQUENCE [LARGE SCALE GENOMIC DNA]</scope>
    <source>
        <strain evidence="2">Rf_01</strain>
        <tissue evidence="2">Aerial parts of the thallus</tissue>
    </source>
</reference>
<proteinExistence type="predicted"/>
<dbReference type="InterPro" id="IPR012479">
    <property type="entry name" value="SAP30BP"/>
</dbReference>
<dbReference type="PANTHER" id="PTHR13464:SF0">
    <property type="entry name" value="SAP30-BINDING PROTEIN"/>
    <property type="match status" value="1"/>
</dbReference>
<feature type="compositionally biased region" description="Basic and acidic residues" evidence="1">
    <location>
        <begin position="430"/>
        <end position="440"/>
    </location>
</feature>
<feature type="region of interest" description="Disordered" evidence="1">
    <location>
        <begin position="179"/>
        <end position="243"/>
    </location>
</feature>
<feature type="compositionally biased region" description="Polar residues" evidence="1">
    <location>
        <begin position="1"/>
        <end position="11"/>
    </location>
</feature>
<dbReference type="AlphaFoldDB" id="A0ABD1Z0I1"/>
<keyword evidence="3" id="KW-1185">Reference proteome</keyword>
<protein>
    <recommendedName>
        <fullName evidence="4">SAP30-binding protein</fullName>
    </recommendedName>
</protein>
<organism evidence="2 3">
    <name type="scientific">Riccia fluitans</name>
    <dbReference type="NCBI Taxonomy" id="41844"/>
    <lineage>
        <taxon>Eukaryota</taxon>
        <taxon>Viridiplantae</taxon>
        <taxon>Streptophyta</taxon>
        <taxon>Embryophyta</taxon>
        <taxon>Marchantiophyta</taxon>
        <taxon>Marchantiopsida</taxon>
        <taxon>Marchantiidae</taxon>
        <taxon>Marchantiales</taxon>
        <taxon>Ricciaceae</taxon>
        <taxon>Riccia</taxon>
    </lineage>
</organism>
<dbReference type="Proteomes" id="UP001605036">
    <property type="component" value="Unassembled WGS sequence"/>
</dbReference>
<gene>
    <name evidence="2" type="ORF">R1flu_007929</name>
</gene>
<evidence type="ECO:0000313" key="2">
    <source>
        <dbReference type="EMBL" id="KAL2636450.1"/>
    </source>
</evidence>
<feature type="compositionally biased region" description="Acidic residues" evidence="1">
    <location>
        <begin position="76"/>
        <end position="89"/>
    </location>
</feature>
<feature type="compositionally biased region" description="Polar residues" evidence="1">
    <location>
        <begin position="183"/>
        <end position="201"/>
    </location>
</feature>
<accession>A0ABD1Z0I1</accession>
<feature type="region of interest" description="Disordered" evidence="1">
    <location>
        <begin position="425"/>
        <end position="458"/>
    </location>
</feature>
<feature type="region of interest" description="Disordered" evidence="1">
    <location>
        <begin position="72"/>
        <end position="103"/>
    </location>
</feature>